<reference evidence="1" key="1">
    <citation type="submission" date="2015-12" db="EMBL/GenBank/DDBJ databases">
        <title>Gene expression during late stages of embryo sac development: a critical building block for successful pollen-pistil interactions.</title>
        <authorList>
            <person name="Liu Y."/>
            <person name="Joly V."/>
            <person name="Sabar M."/>
            <person name="Matton D.P."/>
        </authorList>
    </citation>
    <scope>NUCLEOTIDE SEQUENCE</scope>
</reference>
<accession>A0A0V0GI44</accession>
<protein>
    <submittedName>
        <fullName evidence="1">Putative ovule protein</fullName>
    </submittedName>
</protein>
<sequence>MSFMLPVKYAHVQKMNVAEMRMSGRVCGHTMRDMIRNEVIRDKGSPWGDKMSEGKMIWACEEVRGCSSKEV</sequence>
<dbReference type="AlphaFoldDB" id="A0A0V0GI44"/>
<organism evidence="1">
    <name type="scientific">Solanum chacoense</name>
    <name type="common">Chaco potato</name>
    <dbReference type="NCBI Taxonomy" id="4108"/>
    <lineage>
        <taxon>Eukaryota</taxon>
        <taxon>Viridiplantae</taxon>
        <taxon>Streptophyta</taxon>
        <taxon>Embryophyta</taxon>
        <taxon>Tracheophyta</taxon>
        <taxon>Spermatophyta</taxon>
        <taxon>Magnoliopsida</taxon>
        <taxon>eudicotyledons</taxon>
        <taxon>Gunneridae</taxon>
        <taxon>Pentapetalae</taxon>
        <taxon>asterids</taxon>
        <taxon>lamiids</taxon>
        <taxon>Solanales</taxon>
        <taxon>Solanaceae</taxon>
        <taxon>Solanoideae</taxon>
        <taxon>Solaneae</taxon>
        <taxon>Solanum</taxon>
    </lineage>
</organism>
<evidence type="ECO:0000313" key="1">
    <source>
        <dbReference type="EMBL" id="JAP07385.1"/>
    </source>
</evidence>
<name>A0A0V0GI44_SOLCH</name>
<dbReference type="EMBL" id="GEDG01038868">
    <property type="protein sequence ID" value="JAP07385.1"/>
    <property type="molecule type" value="Transcribed_RNA"/>
</dbReference>
<proteinExistence type="predicted"/>